<reference evidence="2 3" key="1">
    <citation type="submission" date="2020-01" db="EMBL/GenBank/DDBJ databases">
        <title>Kibdelosporangium persica a novel Actinomycetes from a hot desert in Iran.</title>
        <authorList>
            <person name="Safaei N."/>
            <person name="Zaburannyi N."/>
            <person name="Mueller R."/>
            <person name="Wink J."/>
        </authorList>
    </citation>
    <scope>NUCLEOTIDE SEQUENCE [LARGE SCALE GENOMIC DNA]</scope>
    <source>
        <strain evidence="2 3">4NS15</strain>
    </source>
</reference>
<dbReference type="EMBL" id="JAAATY010000013">
    <property type="protein sequence ID" value="NRN67110.1"/>
    <property type="molecule type" value="Genomic_DNA"/>
</dbReference>
<dbReference type="InterPro" id="IPR013830">
    <property type="entry name" value="SGNH_hydro"/>
</dbReference>
<evidence type="ECO:0000259" key="1">
    <source>
        <dbReference type="Pfam" id="PF13472"/>
    </source>
</evidence>
<dbReference type="InterPro" id="IPR036514">
    <property type="entry name" value="SGNH_hydro_sf"/>
</dbReference>
<keyword evidence="3" id="KW-1185">Reference proteome</keyword>
<name>A0ABX2F8H7_9PSEU</name>
<dbReference type="Pfam" id="PF13472">
    <property type="entry name" value="Lipase_GDSL_2"/>
    <property type="match status" value="1"/>
</dbReference>
<sequence length="175" mass="18538">MSDVLLFGDSMVARLRKPHVQLLERELGAGCTVFTCATGGFDSSDGLARAPALGRLDWSVVVLSFGANDCAPWKHVPLDQFAANITGIVEAFAGARAVGFLPPTIREAVTSENGVRTNRELDAYREVLRSAVGPGGCLETGAHIGTDGLADDGLHLTSDSYMRLIPELARVISGR</sequence>
<protein>
    <submittedName>
        <fullName evidence="2">Lysophospholipase L1</fullName>
    </submittedName>
</protein>
<proteinExistence type="predicted"/>
<dbReference type="SUPFAM" id="SSF52266">
    <property type="entry name" value="SGNH hydrolase"/>
    <property type="match status" value="1"/>
</dbReference>
<organism evidence="2 3">
    <name type="scientific">Kibdelosporangium persicum</name>
    <dbReference type="NCBI Taxonomy" id="2698649"/>
    <lineage>
        <taxon>Bacteria</taxon>
        <taxon>Bacillati</taxon>
        <taxon>Actinomycetota</taxon>
        <taxon>Actinomycetes</taxon>
        <taxon>Pseudonocardiales</taxon>
        <taxon>Pseudonocardiaceae</taxon>
        <taxon>Kibdelosporangium</taxon>
    </lineage>
</organism>
<dbReference type="Proteomes" id="UP000763557">
    <property type="component" value="Unassembled WGS sequence"/>
</dbReference>
<dbReference type="RefSeq" id="WP_173134310.1">
    <property type="nucleotide sequence ID" value="NZ_CBCSGW010000010.1"/>
</dbReference>
<evidence type="ECO:0000313" key="3">
    <source>
        <dbReference type="Proteomes" id="UP000763557"/>
    </source>
</evidence>
<dbReference type="Gene3D" id="3.40.50.1110">
    <property type="entry name" value="SGNH hydrolase"/>
    <property type="match status" value="1"/>
</dbReference>
<accession>A0ABX2F8H7</accession>
<evidence type="ECO:0000313" key="2">
    <source>
        <dbReference type="EMBL" id="NRN67110.1"/>
    </source>
</evidence>
<gene>
    <name evidence="2" type="ORF">GC106_43430</name>
</gene>
<comment type="caution">
    <text evidence="2">The sequence shown here is derived from an EMBL/GenBank/DDBJ whole genome shotgun (WGS) entry which is preliminary data.</text>
</comment>
<feature type="domain" description="SGNH hydrolase-type esterase" evidence="1">
    <location>
        <begin position="6"/>
        <end position="161"/>
    </location>
</feature>